<dbReference type="SMART" id="SM00671">
    <property type="entry name" value="SEL1"/>
    <property type="match status" value="5"/>
</dbReference>
<evidence type="ECO:0000313" key="1">
    <source>
        <dbReference type="EMBL" id="ERL50562.1"/>
    </source>
</evidence>
<dbReference type="InterPro" id="IPR050767">
    <property type="entry name" value="Sel1_AlgK"/>
</dbReference>
<dbReference type="RefSeq" id="WP_021820615.1">
    <property type="nucleotide sequence ID" value="NZ_AVBC01000039.1"/>
</dbReference>
<dbReference type="STRING" id="1178482.AR456_06760"/>
<organism evidence="1 2">
    <name type="scientific">Halomonas huangheensis</name>
    <dbReference type="NCBI Taxonomy" id="1178482"/>
    <lineage>
        <taxon>Bacteria</taxon>
        <taxon>Pseudomonadati</taxon>
        <taxon>Pseudomonadota</taxon>
        <taxon>Gammaproteobacteria</taxon>
        <taxon>Oceanospirillales</taxon>
        <taxon>Halomonadaceae</taxon>
        <taxon>Halomonas</taxon>
    </lineage>
</organism>
<dbReference type="OrthoDB" id="6120455at2"/>
<proteinExistence type="predicted"/>
<dbReference type="PROSITE" id="PS51257">
    <property type="entry name" value="PROKAR_LIPOPROTEIN"/>
    <property type="match status" value="1"/>
</dbReference>
<accession>W1N4R3</accession>
<dbReference type="KEGG" id="hhu:AR456_06760"/>
<keyword evidence="2" id="KW-1185">Reference proteome</keyword>
<dbReference type="PANTHER" id="PTHR11102">
    <property type="entry name" value="SEL-1-LIKE PROTEIN"/>
    <property type="match status" value="1"/>
</dbReference>
<dbReference type="Gene3D" id="1.25.40.10">
    <property type="entry name" value="Tetratricopeptide repeat domain"/>
    <property type="match status" value="2"/>
</dbReference>
<dbReference type="EMBL" id="AVBC01000039">
    <property type="protein sequence ID" value="ERL50562.1"/>
    <property type="molecule type" value="Genomic_DNA"/>
</dbReference>
<evidence type="ECO:0000313" key="2">
    <source>
        <dbReference type="Proteomes" id="UP000019113"/>
    </source>
</evidence>
<dbReference type="Proteomes" id="UP000019113">
    <property type="component" value="Unassembled WGS sequence"/>
</dbReference>
<dbReference type="SUPFAM" id="SSF81901">
    <property type="entry name" value="HCP-like"/>
    <property type="match status" value="2"/>
</dbReference>
<dbReference type="InterPro" id="IPR006597">
    <property type="entry name" value="Sel1-like"/>
</dbReference>
<reference evidence="1 2" key="1">
    <citation type="submission" date="2013-08" db="EMBL/GenBank/DDBJ databases">
        <title>draft genome of Halomonas huanghegensis, strain BJGMM-B45T.</title>
        <authorList>
            <person name="Miao C."/>
            <person name="Wan Y."/>
            <person name="Jin W."/>
        </authorList>
    </citation>
    <scope>NUCLEOTIDE SEQUENCE [LARGE SCALE GENOMIC DNA]</scope>
    <source>
        <strain evidence="1 2">BJGMM-B45</strain>
    </source>
</reference>
<sequence length="304" mass="34293">MRYKLIFYIFLLFFVYGCNESSNGDELDKENNSIVEMSVEGRVYENDPKARVYEDKYGDSPVEVVVEDAEGGDPYATYLLGYLHYANFPRDGIDVDASKSRELLEKAWGMGVVDAGYSLYILYGEGKGGDEDISLSVEYLTASAEMGFLLSQIELAEDYFGRSDRDYLATDYDLARKWFLKSAEQGGRGSAIALAKIYHEGLGVDVDDDVSFEWVKKSEEMPYGSDAIVFHALVSCYENGIGTMVDLVQAYKYYDLMGTAGISDKQRLSEQMSPEKIDQAVRLSGEWQREHGISMPNSQGYRYR</sequence>
<dbReference type="eggNOG" id="COG0790">
    <property type="taxonomic scope" value="Bacteria"/>
</dbReference>
<gene>
    <name evidence="1" type="ORF">BJB45_05390</name>
</gene>
<protein>
    <recommendedName>
        <fullName evidence="3">Sel1 repeat family protein</fullName>
    </recommendedName>
</protein>
<dbReference type="InterPro" id="IPR011990">
    <property type="entry name" value="TPR-like_helical_dom_sf"/>
</dbReference>
<dbReference type="PANTHER" id="PTHR11102:SF160">
    <property type="entry name" value="ERAD-ASSOCIATED E3 UBIQUITIN-PROTEIN LIGASE COMPONENT HRD3"/>
    <property type="match status" value="1"/>
</dbReference>
<dbReference type="AlphaFoldDB" id="W1N4R3"/>
<evidence type="ECO:0008006" key="3">
    <source>
        <dbReference type="Google" id="ProtNLM"/>
    </source>
</evidence>
<dbReference type="Pfam" id="PF08238">
    <property type="entry name" value="Sel1"/>
    <property type="match status" value="5"/>
</dbReference>
<comment type="caution">
    <text evidence="1">The sequence shown here is derived from an EMBL/GenBank/DDBJ whole genome shotgun (WGS) entry which is preliminary data.</text>
</comment>
<name>W1N4R3_9GAMM</name>